<protein>
    <submittedName>
        <fullName evidence="2">Uncharacterized protein</fullName>
    </submittedName>
</protein>
<name>A0A9X5HB19_9ACTN</name>
<keyword evidence="1" id="KW-0472">Membrane</keyword>
<comment type="caution">
    <text evidence="2">The sequence shown here is derived from an EMBL/GenBank/DDBJ whole genome shotgun (WGS) entry which is preliminary data.</text>
</comment>
<evidence type="ECO:0000313" key="3">
    <source>
        <dbReference type="Proteomes" id="UP000471745"/>
    </source>
</evidence>
<feature type="transmembrane region" description="Helical" evidence="1">
    <location>
        <begin position="34"/>
        <end position="54"/>
    </location>
</feature>
<keyword evidence="1" id="KW-0812">Transmembrane</keyword>
<dbReference type="AlphaFoldDB" id="A0A9X5HB19"/>
<dbReference type="RefSeq" id="WP_163086880.1">
    <property type="nucleotide sequence ID" value="NZ_JAAGNA010000227.1"/>
</dbReference>
<organism evidence="2 3">
    <name type="scientific">Actinospica acidiphila</name>
    <dbReference type="NCBI Taxonomy" id="304899"/>
    <lineage>
        <taxon>Bacteria</taxon>
        <taxon>Bacillati</taxon>
        <taxon>Actinomycetota</taxon>
        <taxon>Actinomycetes</taxon>
        <taxon>Catenulisporales</taxon>
        <taxon>Actinospicaceae</taxon>
        <taxon>Actinospica</taxon>
    </lineage>
</organism>
<sequence>MSNKVKMGIFLSVVAVVTVLALLQGLMAEGSDRAIPLVLAALGAAALGMWTVGVRSDSRKK</sequence>
<keyword evidence="1" id="KW-1133">Transmembrane helix</keyword>
<dbReference type="Proteomes" id="UP000471745">
    <property type="component" value="Unassembled WGS sequence"/>
</dbReference>
<evidence type="ECO:0000313" key="2">
    <source>
        <dbReference type="EMBL" id="NEC48215.1"/>
    </source>
</evidence>
<gene>
    <name evidence="2" type="ORF">G3I18_06450</name>
</gene>
<evidence type="ECO:0000256" key="1">
    <source>
        <dbReference type="SAM" id="Phobius"/>
    </source>
</evidence>
<dbReference type="EMBL" id="JAAGNA010000227">
    <property type="protein sequence ID" value="NEC48215.1"/>
    <property type="molecule type" value="Genomic_DNA"/>
</dbReference>
<feature type="transmembrane region" description="Helical" evidence="1">
    <location>
        <begin position="7"/>
        <end position="28"/>
    </location>
</feature>
<proteinExistence type="predicted"/>
<keyword evidence="3" id="KW-1185">Reference proteome</keyword>
<accession>A0A9X5HB19</accession>
<reference evidence="2 3" key="1">
    <citation type="submission" date="2020-01" db="EMBL/GenBank/DDBJ databases">
        <title>Insect and environment-associated Actinomycetes.</title>
        <authorList>
            <person name="Currrie C."/>
            <person name="Chevrette M."/>
            <person name="Carlson C."/>
            <person name="Stubbendieck R."/>
            <person name="Wendt-Pienkowski E."/>
        </authorList>
    </citation>
    <scope>NUCLEOTIDE SEQUENCE [LARGE SCALE GENOMIC DNA]</scope>
    <source>
        <strain evidence="2 3">SID8189</strain>
    </source>
</reference>